<dbReference type="HAMAP" id="MF_04144">
    <property type="entry name" value="TERL_LAMBDA"/>
    <property type="match status" value="1"/>
</dbReference>
<keyword evidence="1" id="KW-0231">Viral genome packaging</keyword>
<feature type="domain" description="Phage terminase large subunit GpA ATPase" evidence="2">
    <location>
        <begin position="36"/>
        <end position="288"/>
    </location>
</feature>
<dbReference type="EC" id="3.6.4.-" evidence="1"/>
<feature type="domain" description="Terminase large subunit GpA endonuclease" evidence="3">
    <location>
        <begin position="300"/>
        <end position="580"/>
    </location>
</feature>
<proteinExistence type="inferred from homology"/>
<dbReference type="GO" id="GO:0046872">
    <property type="term" value="F:metal ion binding"/>
    <property type="evidence" value="ECO:0007669"/>
    <property type="project" value="UniProtKB-UniRule"/>
</dbReference>
<keyword evidence="1" id="KW-1035">Host cytoplasm</keyword>
<dbReference type="GO" id="GO:0016887">
    <property type="term" value="F:ATP hydrolysis activity"/>
    <property type="evidence" value="ECO:0007669"/>
    <property type="project" value="UniProtKB-UniRule"/>
</dbReference>
<feature type="binding site" evidence="1">
    <location>
        <position position="379"/>
    </location>
    <ligand>
        <name>Mg(2+)</name>
        <dbReference type="ChEBI" id="CHEBI:18420"/>
        <note>catalytic; for nuclease activity</note>
    </ligand>
</feature>
<dbReference type="InterPro" id="IPR008866">
    <property type="entry name" value="Phage_lambda_GpA-like"/>
</dbReference>
<dbReference type="InterPro" id="IPR046454">
    <property type="entry name" value="GpA_endonuclease"/>
</dbReference>
<keyword evidence="1" id="KW-0067">ATP-binding</keyword>
<comment type="catalytic activity">
    <reaction evidence="1">
        <text>Endonucleolytic cleavage of DNA to give specific double-stranded fragments with terminal 5'-phosphates.</text>
        <dbReference type="EC" id="3.1.21.4"/>
    </reaction>
</comment>
<dbReference type="GO" id="GO:0019073">
    <property type="term" value="P:viral DNA genome packaging"/>
    <property type="evidence" value="ECO:0007669"/>
    <property type="project" value="UniProtKB-UniRule"/>
</dbReference>
<organism evidence="4">
    <name type="scientific">Caudovirales sp. ctrNG92</name>
    <dbReference type="NCBI Taxonomy" id="2827638"/>
    <lineage>
        <taxon>Viruses</taxon>
        <taxon>Duplodnaviria</taxon>
        <taxon>Heunggongvirae</taxon>
        <taxon>Uroviricota</taxon>
        <taxon>Caudoviricetes</taxon>
    </lineage>
</organism>
<dbReference type="Pfam" id="PF05876">
    <property type="entry name" value="GpA_ATPase"/>
    <property type="match status" value="1"/>
</dbReference>
<keyword evidence="1" id="KW-0540">Nuclease</keyword>
<dbReference type="Gene3D" id="3.40.50.300">
    <property type="entry name" value="P-loop containing nucleotide triphosphate hydrolases"/>
    <property type="match status" value="1"/>
</dbReference>
<keyword evidence="1" id="KW-1188">Viral release from host cell</keyword>
<comment type="caution">
    <text evidence="1">Lacks conserved residue(s) required for the propagation of feature annotation.</text>
</comment>
<feature type="short sequence motif" description="Walker B motif" evidence="1">
    <location>
        <begin position="166"/>
        <end position="171"/>
    </location>
</feature>
<dbReference type="InterPro" id="IPR051220">
    <property type="entry name" value="TFA_Chaperone"/>
</dbReference>
<keyword evidence="1" id="KW-0479">Metal-binding</keyword>
<dbReference type="EMBL" id="BK032578">
    <property type="protein sequence ID" value="DAF49177.1"/>
    <property type="molecule type" value="Genomic_DNA"/>
</dbReference>
<evidence type="ECO:0000259" key="3">
    <source>
        <dbReference type="Pfam" id="PF20454"/>
    </source>
</evidence>
<comment type="similarity">
    <text evidence="1">Belongs to the lambdavirus large terminase family.</text>
</comment>
<keyword evidence="1" id="KW-0460">Magnesium</keyword>
<feature type="short sequence motif" description="Walker A motif" evidence="1">
    <location>
        <begin position="69"/>
        <end position="76"/>
    </location>
</feature>
<comment type="cofactor">
    <cofactor evidence="1">
        <name>Mg(2+)</name>
        <dbReference type="ChEBI" id="CHEBI:18420"/>
    </cofactor>
</comment>
<dbReference type="InterPro" id="IPR046453">
    <property type="entry name" value="GpA_ATPase"/>
</dbReference>
<keyword evidence="1" id="KW-0255">Endonuclease</keyword>
<name>A0A8S5SDZ4_9CAUD</name>
<dbReference type="GO" id="GO:0009036">
    <property type="term" value="F:type II site-specific deoxyribonuclease activity"/>
    <property type="evidence" value="ECO:0007669"/>
    <property type="project" value="UniProtKB-UniRule"/>
</dbReference>
<protein>
    <recommendedName>
        <fullName evidence="1">Terminase, large subunit</fullName>
    </recommendedName>
    <alternativeName>
        <fullName evidence="1">DNA-packaging protein</fullName>
    </alternativeName>
    <alternativeName>
        <fullName evidence="1">Large terminase protein</fullName>
    </alternativeName>
    <domain>
        <recommendedName>
            <fullName evidence="1">Endonuclease</fullName>
            <ecNumber evidence="1">3.1.21.4</ecNumber>
        </recommendedName>
    </domain>
    <domain>
        <recommendedName>
            <fullName evidence="1">ATPase</fullName>
            <ecNumber evidence="1">3.6.4.-</ecNumber>
        </recommendedName>
    </domain>
</protein>
<comment type="subunit">
    <text evidence="1">Interacts (via N-terminus) with the terminase small subunit (via C-terminus); the active complex is probably heterooligomeric. Interacts (via C-terminus) with the portal protein; this interaction allows the packaging of viral DNA.</text>
</comment>
<dbReference type="GO" id="GO:0005524">
    <property type="term" value="F:ATP binding"/>
    <property type="evidence" value="ECO:0007669"/>
    <property type="project" value="UniProtKB-UniRule"/>
</dbReference>
<dbReference type="GO" id="GO:0030430">
    <property type="term" value="C:host cell cytoplasm"/>
    <property type="evidence" value="ECO:0007669"/>
    <property type="project" value="UniProtKB-SubCell"/>
</dbReference>
<comment type="function">
    <text evidence="1">The terminase large subunit acts as an ATP driven molecular motor necessary for viral DNA translocation into empty capsids and as an endonuclease that cuts the viral genome from the concetamer to initiate and to end the packaging reaction. The terminase lies at a unique vertex of the procapsid and is composed of two subunits, a small terminase subunit involved in viral DNA recognition, and a large terminase subunit possessing endonucleolytic and ATPase activities (DNA maturation and packaging). The endonuclease activity cleaves the viral DNA generating 5'overhangs. The strand separation activity separates the cohesive ends generating the single-stranded 'sticky' ends of the mature genome. The DNA-terminase complex binds to the portal of the procapsid thereby activating the translocase activity of the terminase. The terminase packages the viral DNA into the procapsid until the next concatemer reaches the complex. The downstream site is then cut generating the mature right end of the genome, the heterotrimer undocks from the DNA-filled head and remains bound to the left end of concatemer's next genome.</text>
</comment>
<dbReference type="EC" id="3.1.21.4" evidence="1"/>
<sequence length="621" mass="71401">MIAEAVRDTYRMFRPPSKRTVSEWADEKRVLTSETSSEVGKWNTSRAPFQREIMDAFTQPGIWQIAIMASSQVGKTEMELNMLGRLIDEDPGSVLFVQPTLSLAEDFSKRRVSSMISACPSLASKVYEAKTRDANNTIFMKQFPGGSVTFAGANSPRELAGRPIRYLFMDEIDGFPKSAGTEGDPIKLAERRTETFRYNRKVVVTSTPTIKNGPIESHYKKGTQEEWHVQCPHCGEYSFIRFEDIKFDIVETEAGGEKEKQAQNIRWLCPKCRNESREHQTKRQPGKWIKRNPDAEAEGIRSFRLSAFMSPWSDWKDIAKNFLDAKDDPELLKVFYNTMLGESWEVRDRSGVPERLFARREYYDADVPEGAILLTMGVDTQDNRLEYEVVGWSAEEESWGISRGMIPGRPDEEQVWQELDGLLEREWKRPDGRGMRILATFVDSGGHYTSQVYDECAARAKRRVWAIKGEAGENKQFVRLMKQSAKGGKEAIRFLIAVDAGKEAILYETGIEQVGARYMHFPMEPRAGYTMDYFYGLISERMVVHTKAGRGYVVWEKIHERNEPLDCRNYALAAYRFFHWDFDKLERDLKDAPGEKIVVQREQVKGQKKKSRYMVSQGIKV</sequence>
<feature type="active site" description="For ATPase activity" evidence="1">
    <location>
        <position position="171"/>
    </location>
</feature>
<evidence type="ECO:0000256" key="1">
    <source>
        <dbReference type="HAMAP-Rule" id="MF_04144"/>
    </source>
</evidence>
<accession>A0A8S5SDZ4</accession>
<keyword evidence="1" id="KW-0378">Hydrolase</keyword>
<dbReference type="PANTHER" id="PTHR34413">
    <property type="entry name" value="PROPHAGE TAIL FIBER ASSEMBLY PROTEIN HOMOLOG TFAE-RELATED-RELATED"/>
    <property type="match status" value="1"/>
</dbReference>
<comment type="subcellular location">
    <subcellularLocation>
        <location evidence="1">Host cytoplasm</location>
    </subcellularLocation>
    <text evidence="1">The terminase lies at a unique vertex of the procapsid during viral DNA packaging.</text>
</comment>
<dbReference type="Pfam" id="PF20454">
    <property type="entry name" value="GpA_nuclease"/>
    <property type="match status" value="1"/>
</dbReference>
<dbReference type="PANTHER" id="PTHR34413:SF2">
    <property type="entry name" value="PROPHAGE TAIL FIBER ASSEMBLY PROTEIN HOMOLOG TFAE-RELATED"/>
    <property type="match status" value="1"/>
</dbReference>
<dbReference type="InterPro" id="IPR027417">
    <property type="entry name" value="P-loop_NTPase"/>
</dbReference>
<reference evidence="4" key="1">
    <citation type="journal article" date="2021" name="Proc. Natl. Acad. Sci. U.S.A.">
        <title>A Catalog of Tens of Thousands of Viruses from Human Metagenomes Reveals Hidden Associations with Chronic Diseases.</title>
        <authorList>
            <person name="Tisza M.J."/>
            <person name="Buck C.B."/>
        </authorList>
    </citation>
    <scope>NUCLEOTIDE SEQUENCE</scope>
    <source>
        <strain evidence="4">CtrNG92</strain>
    </source>
</reference>
<dbReference type="GO" id="GO:0098009">
    <property type="term" value="C:viral terminase, large subunit"/>
    <property type="evidence" value="ECO:0007669"/>
    <property type="project" value="UniProtKB-UniRule"/>
</dbReference>
<keyword evidence="1" id="KW-0547">Nucleotide-binding</keyword>
<evidence type="ECO:0000259" key="2">
    <source>
        <dbReference type="Pfam" id="PF05876"/>
    </source>
</evidence>
<evidence type="ECO:0000313" key="4">
    <source>
        <dbReference type="EMBL" id="DAF49177.1"/>
    </source>
</evidence>
<comment type="domain">
    <text evidence="1">The N-terminus is involved in the formation of the heterotrimer with the small subunit. The N-terminus part contains the translocase activity involved in DNA packaging. At the N-terminus, there is a high affinity ATPase center that is probably needed for the packaging activity. The Walker A motif of the ATPase center is responsible for interacting with the ATP phosphate and the Q motif governs force generation and the interaction with DNA. The C-terminus contains the site specific endonuclease (cos-cleavage) and strand separation activities required for genome maturation. A second ATPase catalytic site regulates the genome maturation. The C-terminus very end is involved in binding to the procapsid. Contains a basic leucine zipper (bZIP) that may be involved in the formation of the terminase.</text>
</comment>